<evidence type="ECO:0000259" key="1">
    <source>
        <dbReference type="PROSITE" id="PS51725"/>
    </source>
</evidence>
<dbReference type="RefSeq" id="WP_235049779.1">
    <property type="nucleotide sequence ID" value="NZ_JAKFHA010000001.1"/>
</dbReference>
<keyword evidence="3" id="KW-1185">Reference proteome</keyword>
<keyword evidence="2" id="KW-0503">Monooxygenase</keyword>
<dbReference type="InterPro" id="IPR011008">
    <property type="entry name" value="Dimeric_a/b-barrel"/>
</dbReference>
<feature type="domain" description="ABM" evidence="1">
    <location>
        <begin position="10"/>
        <end position="98"/>
    </location>
</feature>
<name>A0AA41TXW3_9ACTN</name>
<dbReference type="PANTHER" id="PTHR33336">
    <property type="entry name" value="QUINOL MONOOXYGENASE YGIN-RELATED"/>
    <property type="match status" value="1"/>
</dbReference>
<evidence type="ECO:0000313" key="2">
    <source>
        <dbReference type="EMBL" id="MCF2525751.1"/>
    </source>
</evidence>
<dbReference type="GO" id="GO:0005829">
    <property type="term" value="C:cytosol"/>
    <property type="evidence" value="ECO:0007669"/>
    <property type="project" value="TreeGrafter"/>
</dbReference>
<dbReference type="Gene3D" id="3.30.70.100">
    <property type="match status" value="1"/>
</dbReference>
<dbReference type="GO" id="GO:0004497">
    <property type="term" value="F:monooxygenase activity"/>
    <property type="evidence" value="ECO:0007669"/>
    <property type="project" value="UniProtKB-KW"/>
</dbReference>
<dbReference type="Pfam" id="PF03992">
    <property type="entry name" value="ABM"/>
    <property type="match status" value="1"/>
</dbReference>
<organism evidence="2 3">
    <name type="scientific">Yinghuangia soli</name>
    <dbReference type="NCBI Taxonomy" id="2908204"/>
    <lineage>
        <taxon>Bacteria</taxon>
        <taxon>Bacillati</taxon>
        <taxon>Actinomycetota</taxon>
        <taxon>Actinomycetes</taxon>
        <taxon>Kitasatosporales</taxon>
        <taxon>Streptomycetaceae</taxon>
        <taxon>Yinghuangia</taxon>
    </lineage>
</organism>
<gene>
    <name evidence="2" type="ORF">LZ495_00735</name>
</gene>
<evidence type="ECO:0000313" key="3">
    <source>
        <dbReference type="Proteomes" id="UP001165378"/>
    </source>
</evidence>
<dbReference type="Proteomes" id="UP001165378">
    <property type="component" value="Unassembled WGS sequence"/>
</dbReference>
<dbReference type="PROSITE" id="PS51725">
    <property type="entry name" value="ABM"/>
    <property type="match status" value="1"/>
</dbReference>
<dbReference type="InterPro" id="IPR007138">
    <property type="entry name" value="ABM_dom"/>
</dbReference>
<accession>A0AA41TXW3</accession>
<protein>
    <submittedName>
        <fullName evidence="2">Antibiotic biosynthesis monooxygenase</fullName>
    </submittedName>
</protein>
<dbReference type="SUPFAM" id="SSF54909">
    <property type="entry name" value="Dimeric alpha+beta barrel"/>
    <property type="match status" value="1"/>
</dbReference>
<dbReference type="EMBL" id="JAKFHA010000001">
    <property type="protein sequence ID" value="MCF2525751.1"/>
    <property type="molecule type" value="Genomic_DNA"/>
</dbReference>
<reference evidence="2" key="1">
    <citation type="submission" date="2022-01" db="EMBL/GenBank/DDBJ databases">
        <title>Genome-Based Taxonomic Classification of the Phylum Actinobacteria.</title>
        <authorList>
            <person name="Gao Y."/>
        </authorList>
    </citation>
    <scope>NUCLEOTIDE SEQUENCE</scope>
    <source>
        <strain evidence="2">KLBMP 8922</strain>
    </source>
</reference>
<proteinExistence type="predicted"/>
<comment type="caution">
    <text evidence="2">The sequence shown here is derived from an EMBL/GenBank/DDBJ whole genome shotgun (WGS) entry which is preliminary data.</text>
</comment>
<dbReference type="PANTHER" id="PTHR33336:SF3">
    <property type="entry name" value="ABM DOMAIN-CONTAINING PROTEIN"/>
    <property type="match status" value="1"/>
</dbReference>
<keyword evidence="2" id="KW-0560">Oxidoreductase</keyword>
<sequence>MSEKTTTKTLILNVELRALPEAADQVRETLDALTGPSRAEAGCRGYQQYVDPYDPTRFSIIEEWDDQAALDYHFTTEHFLIAKKVLDVALAEPFRLRFLEDRS</sequence>
<dbReference type="InterPro" id="IPR050744">
    <property type="entry name" value="AI-2_Isomerase_LsrG"/>
</dbReference>
<dbReference type="AlphaFoldDB" id="A0AA41TXW3"/>